<feature type="transmembrane region" description="Helical" evidence="5">
    <location>
        <begin position="184"/>
        <end position="205"/>
    </location>
</feature>
<dbReference type="PANTHER" id="PTHR37955:SF1">
    <property type="entry name" value="DEP DOMAIN-CONTAINING PROTEIN"/>
    <property type="match status" value="1"/>
</dbReference>
<dbReference type="InterPro" id="IPR004695">
    <property type="entry name" value="SLAC1/Mae1/Ssu1/TehA"/>
</dbReference>
<feature type="transmembrane region" description="Helical" evidence="5">
    <location>
        <begin position="92"/>
        <end position="113"/>
    </location>
</feature>
<feature type="transmembrane region" description="Helical" evidence="5">
    <location>
        <begin position="35"/>
        <end position="53"/>
    </location>
</feature>
<dbReference type="CDD" id="cd09325">
    <property type="entry name" value="TDT_C4-dicarb_trans"/>
    <property type="match status" value="1"/>
</dbReference>
<evidence type="ECO:0000313" key="7">
    <source>
        <dbReference type="Proteomes" id="UP001314903"/>
    </source>
</evidence>
<feature type="transmembrane region" description="Helical" evidence="5">
    <location>
        <begin position="125"/>
        <end position="145"/>
    </location>
</feature>
<feature type="transmembrane region" description="Helical" evidence="5">
    <location>
        <begin position="278"/>
        <end position="295"/>
    </location>
</feature>
<evidence type="ECO:0000313" key="6">
    <source>
        <dbReference type="EMBL" id="MBP2027461.1"/>
    </source>
</evidence>
<dbReference type="Proteomes" id="UP001314903">
    <property type="component" value="Unassembled WGS sequence"/>
</dbReference>
<accession>A0ABS4KI49</accession>
<proteinExistence type="predicted"/>
<name>A0ABS4KI49_9FIRM</name>
<dbReference type="Gene3D" id="1.50.10.150">
    <property type="entry name" value="Voltage-dependent anion channel"/>
    <property type="match status" value="1"/>
</dbReference>
<gene>
    <name evidence="6" type="ORF">J2Z35_001255</name>
</gene>
<keyword evidence="3 5" id="KW-1133">Transmembrane helix</keyword>
<feature type="transmembrane region" description="Helical" evidence="5">
    <location>
        <begin position="151"/>
        <end position="172"/>
    </location>
</feature>
<comment type="subcellular location">
    <subcellularLocation>
        <location evidence="1">Membrane</location>
        <topology evidence="1">Multi-pass membrane protein</topology>
    </subcellularLocation>
</comment>
<sequence>MNKILQKLPLPVSGLMLGLAALGNLLGGYSPLIRSMFGAVSFIIFLMLVAKFIKYPACIKEGLDNPVVGGVMATFPMSMMILSTYIKPYSSPLALGFWIIGIVLHLSLIAVFTKTHILKFNIKKVFPTYFIVYAGIVAASVAAPVHQMQSIGQILFWVGFLPYMVILPIVTYRAFVVKEIPEMALPTLAIFAAPGSLCLAGYMNSFPEKNIFMVYILVAVASITILIALSQMPKLLRLKFYPSFSAFTFPFVISAIAIKGTSGFFASIGSPSPILKGAASFLEALAVIMVLYVLAQYSAFLLKKEAPAPSQQKTTA</sequence>
<dbReference type="EMBL" id="JAGGLI010000011">
    <property type="protein sequence ID" value="MBP2027461.1"/>
    <property type="molecule type" value="Genomic_DNA"/>
</dbReference>
<dbReference type="PANTHER" id="PTHR37955">
    <property type="entry name" value="TELLURITE RESISTANCE PROTEIN TEHA"/>
    <property type="match status" value="1"/>
</dbReference>
<protein>
    <submittedName>
        <fullName evidence="6">Exfoliative toxin A/B</fullName>
    </submittedName>
</protein>
<keyword evidence="7" id="KW-1185">Reference proteome</keyword>
<comment type="caution">
    <text evidence="6">The sequence shown here is derived from an EMBL/GenBank/DDBJ whole genome shotgun (WGS) entry which is preliminary data.</text>
</comment>
<dbReference type="RefSeq" id="WP_209660522.1">
    <property type="nucleotide sequence ID" value="NZ_JAGGLI010000011.1"/>
</dbReference>
<feature type="transmembrane region" description="Helical" evidence="5">
    <location>
        <begin position="65"/>
        <end position="86"/>
    </location>
</feature>
<organism evidence="6 7">
    <name type="scientific">Acetoanaerobium pronyense</name>
    <dbReference type="NCBI Taxonomy" id="1482736"/>
    <lineage>
        <taxon>Bacteria</taxon>
        <taxon>Bacillati</taxon>
        <taxon>Bacillota</taxon>
        <taxon>Clostridia</taxon>
        <taxon>Peptostreptococcales</taxon>
        <taxon>Filifactoraceae</taxon>
        <taxon>Acetoanaerobium</taxon>
    </lineage>
</organism>
<keyword evidence="4 5" id="KW-0472">Membrane</keyword>
<evidence type="ECO:0000256" key="1">
    <source>
        <dbReference type="ARBA" id="ARBA00004141"/>
    </source>
</evidence>
<evidence type="ECO:0000256" key="2">
    <source>
        <dbReference type="ARBA" id="ARBA00022692"/>
    </source>
</evidence>
<dbReference type="InterPro" id="IPR052951">
    <property type="entry name" value="Tellurite_res_ion_channel"/>
</dbReference>
<evidence type="ECO:0000256" key="4">
    <source>
        <dbReference type="ARBA" id="ARBA00023136"/>
    </source>
</evidence>
<evidence type="ECO:0000256" key="5">
    <source>
        <dbReference type="SAM" id="Phobius"/>
    </source>
</evidence>
<feature type="transmembrane region" description="Helical" evidence="5">
    <location>
        <begin position="211"/>
        <end position="229"/>
    </location>
</feature>
<feature type="transmembrane region" description="Helical" evidence="5">
    <location>
        <begin position="12"/>
        <end position="29"/>
    </location>
</feature>
<evidence type="ECO:0000256" key="3">
    <source>
        <dbReference type="ARBA" id="ARBA00022989"/>
    </source>
</evidence>
<feature type="transmembrane region" description="Helical" evidence="5">
    <location>
        <begin position="241"/>
        <end position="258"/>
    </location>
</feature>
<dbReference type="InterPro" id="IPR038665">
    <property type="entry name" value="Voltage-dep_anion_channel_sf"/>
</dbReference>
<keyword evidence="2 5" id="KW-0812">Transmembrane</keyword>
<reference evidence="6 7" key="1">
    <citation type="submission" date="2021-03" db="EMBL/GenBank/DDBJ databases">
        <title>Genomic Encyclopedia of Type Strains, Phase IV (KMG-IV): sequencing the most valuable type-strain genomes for metagenomic binning, comparative biology and taxonomic classification.</title>
        <authorList>
            <person name="Goeker M."/>
        </authorList>
    </citation>
    <scope>NUCLEOTIDE SEQUENCE [LARGE SCALE GENOMIC DNA]</scope>
    <source>
        <strain evidence="6 7">DSM 27512</strain>
    </source>
</reference>
<dbReference type="Pfam" id="PF03595">
    <property type="entry name" value="SLAC1"/>
    <property type="match status" value="1"/>
</dbReference>